<dbReference type="OMA" id="FITIEFP"/>
<keyword evidence="5 6" id="KW-0131">Cell cycle</keyword>
<dbReference type="HOGENOM" id="CLU_039415_3_0_1"/>
<dbReference type="GO" id="GO:0070979">
    <property type="term" value="P:protein K11-linked ubiquitination"/>
    <property type="evidence" value="ECO:0007669"/>
    <property type="project" value="TreeGrafter"/>
</dbReference>
<comment type="function">
    <text evidence="6">Component of the anaphase promoting complex/cyclosome (APC/C), a cell cycle-regulated E3 ubiquitin-protein ligase complex that controls progression through mitosis and the G1 phase of the cell cycle.</text>
</comment>
<name>S9PZP5_SCHOY</name>
<dbReference type="SUPFAM" id="SSF49785">
    <property type="entry name" value="Galactose-binding domain-like"/>
    <property type="match status" value="1"/>
</dbReference>
<evidence type="ECO:0000256" key="4">
    <source>
        <dbReference type="ARBA" id="ARBA00022786"/>
    </source>
</evidence>
<dbReference type="AlphaFoldDB" id="S9PZP5"/>
<keyword evidence="9" id="KW-1185">Reference proteome</keyword>
<reference evidence="8 9" key="1">
    <citation type="journal article" date="2011" name="Science">
        <title>Comparative functional genomics of the fission yeasts.</title>
        <authorList>
            <person name="Rhind N."/>
            <person name="Chen Z."/>
            <person name="Yassour M."/>
            <person name="Thompson D.A."/>
            <person name="Haas B.J."/>
            <person name="Habib N."/>
            <person name="Wapinski I."/>
            <person name="Roy S."/>
            <person name="Lin M.F."/>
            <person name="Heiman D.I."/>
            <person name="Young S.K."/>
            <person name="Furuya K."/>
            <person name="Guo Y."/>
            <person name="Pidoux A."/>
            <person name="Chen H.M."/>
            <person name="Robbertse B."/>
            <person name="Goldberg J.M."/>
            <person name="Aoki K."/>
            <person name="Bayne E.H."/>
            <person name="Berlin A.M."/>
            <person name="Desjardins C.A."/>
            <person name="Dobbs E."/>
            <person name="Dukaj L."/>
            <person name="Fan L."/>
            <person name="FitzGerald M.G."/>
            <person name="French C."/>
            <person name="Gujja S."/>
            <person name="Hansen K."/>
            <person name="Keifenheim D."/>
            <person name="Levin J.Z."/>
            <person name="Mosher R.A."/>
            <person name="Mueller C.A."/>
            <person name="Pfiffner J."/>
            <person name="Priest M."/>
            <person name="Russ C."/>
            <person name="Smialowska A."/>
            <person name="Swoboda P."/>
            <person name="Sykes S.M."/>
            <person name="Vaughn M."/>
            <person name="Vengrova S."/>
            <person name="Yoder R."/>
            <person name="Zeng Q."/>
            <person name="Allshire R."/>
            <person name="Baulcombe D."/>
            <person name="Birren B.W."/>
            <person name="Brown W."/>
            <person name="Ekwall K."/>
            <person name="Kellis M."/>
            <person name="Leatherwood J."/>
            <person name="Levin H."/>
            <person name="Margalit H."/>
            <person name="Martienssen R."/>
            <person name="Nieduszynski C.A."/>
            <person name="Spatafora J.W."/>
            <person name="Friedman N."/>
            <person name="Dalgaard J.Z."/>
            <person name="Baumann P."/>
            <person name="Niki H."/>
            <person name="Regev A."/>
            <person name="Nusbaum C."/>
        </authorList>
    </citation>
    <scope>NUCLEOTIDE SEQUENCE [LARGE SCALE GENOMIC DNA]</scope>
    <source>
        <strain evidence="9">yFS286</strain>
    </source>
</reference>
<gene>
    <name evidence="8" type="ORF">SOCG_02004</name>
</gene>
<organism evidence="8 9">
    <name type="scientific">Schizosaccharomyces octosporus (strain yFS286)</name>
    <name type="common">Fission yeast</name>
    <name type="synonym">Octosporomyces octosporus</name>
    <dbReference type="NCBI Taxonomy" id="483514"/>
    <lineage>
        <taxon>Eukaryota</taxon>
        <taxon>Fungi</taxon>
        <taxon>Dikarya</taxon>
        <taxon>Ascomycota</taxon>
        <taxon>Taphrinomycotina</taxon>
        <taxon>Schizosaccharomycetes</taxon>
        <taxon>Schizosaccharomycetales</taxon>
        <taxon>Schizosaccharomycetaceae</taxon>
        <taxon>Schizosaccharomyces</taxon>
    </lineage>
</organism>
<evidence type="ECO:0000256" key="5">
    <source>
        <dbReference type="ARBA" id="ARBA00023306"/>
    </source>
</evidence>
<comment type="similarity">
    <text evidence="1 6">Belongs to the APC10 family.</text>
</comment>
<dbReference type="Gene3D" id="2.60.120.260">
    <property type="entry name" value="Galactose-binding domain-like"/>
    <property type="match status" value="1"/>
</dbReference>
<dbReference type="Proteomes" id="UP000016088">
    <property type="component" value="Unassembled WGS sequence"/>
</dbReference>
<evidence type="ECO:0000256" key="6">
    <source>
        <dbReference type="PIRNR" id="PIRNR028841"/>
    </source>
</evidence>
<dbReference type="CDD" id="cd08366">
    <property type="entry name" value="APC10"/>
    <property type="match status" value="1"/>
</dbReference>
<dbReference type="PANTHER" id="PTHR12936:SF0">
    <property type="entry name" value="ANAPHASE-PROMOTING COMPLEX SUBUNIT 10"/>
    <property type="match status" value="1"/>
</dbReference>
<evidence type="ECO:0000256" key="1">
    <source>
        <dbReference type="ARBA" id="ARBA00006762"/>
    </source>
</evidence>
<keyword evidence="4 6" id="KW-0833">Ubl conjugation pathway</keyword>
<dbReference type="GO" id="GO:0031145">
    <property type="term" value="P:anaphase-promoting complex-dependent catabolic process"/>
    <property type="evidence" value="ECO:0007669"/>
    <property type="project" value="EnsemblFungi"/>
</dbReference>
<dbReference type="EMBL" id="KE503206">
    <property type="protein sequence ID" value="EPX74521.1"/>
    <property type="molecule type" value="Genomic_DNA"/>
</dbReference>
<dbReference type="OrthoDB" id="24948at2759"/>
<evidence type="ECO:0000256" key="3">
    <source>
        <dbReference type="ARBA" id="ARBA00022776"/>
    </source>
</evidence>
<dbReference type="Pfam" id="PF03256">
    <property type="entry name" value="ANAPC10"/>
    <property type="match status" value="1"/>
</dbReference>
<feature type="domain" description="DOC" evidence="7">
    <location>
        <begin position="1"/>
        <end position="179"/>
    </location>
</feature>
<dbReference type="GeneID" id="25030982"/>
<dbReference type="GO" id="GO:0005680">
    <property type="term" value="C:anaphase-promoting complex"/>
    <property type="evidence" value="ECO:0007669"/>
    <property type="project" value="EnsemblFungi"/>
</dbReference>
<protein>
    <recommendedName>
        <fullName evidence="6">Anaphase-promoting complex subunit 10</fullName>
    </recommendedName>
</protein>
<dbReference type="PIRSF" id="PIRSF028841">
    <property type="entry name" value="APC10_sub"/>
    <property type="match status" value="1"/>
</dbReference>
<dbReference type="eggNOG" id="KOG3437">
    <property type="taxonomic scope" value="Eukaryota"/>
</dbReference>
<dbReference type="GO" id="GO:0051301">
    <property type="term" value="P:cell division"/>
    <property type="evidence" value="ECO:0007669"/>
    <property type="project" value="UniProtKB-KW"/>
</dbReference>
<dbReference type="SMART" id="SM01337">
    <property type="entry name" value="APC10"/>
    <property type="match status" value="1"/>
</dbReference>
<accession>S9PZP5</accession>
<sequence>MKKSKSETQKLTDGLVDIGNLAQWTCSSEKSGFPIRLVRDDNVETYWQSDGSQPHDIHIKFVKRVSVKYISLYLQYTFDESYTPDRLRISAGTGFHDLELVTTVQLEEPTGWVHVPVGDFGRNGLLDANLIEVKILGNHQNGKDSHVRLMKVYAPETHFNFSIDELPYTSTQFKSRNQLR</sequence>
<dbReference type="VEuPathDB" id="FungiDB:SOCG_02004"/>
<proteinExistence type="inferred from homology"/>
<evidence type="ECO:0000313" key="8">
    <source>
        <dbReference type="EMBL" id="EPX74521.1"/>
    </source>
</evidence>
<dbReference type="PANTHER" id="PTHR12936">
    <property type="entry name" value="ANAPHASE-PROMOTING COMPLEX 10"/>
    <property type="match status" value="1"/>
</dbReference>
<keyword evidence="3 6" id="KW-0498">Mitosis</keyword>
<evidence type="ECO:0000259" key="7">
    <source>
        <dbReference type="PROSITE" id="PS51284"/>
    </source>
</evidence>
<evidence type="ECO:0000256" key="2">
    <source>
        <dbReference type="ARBA" id="ARBA00022618"/>
    </source>
</evidence>
<dbReference type="RefSeq" id="XP_013015952.1">
    <property type="nucleotide sequence ID" value="XM_013160498.1"/>
</dbReference>
<keyword evidence="2 6" id="KW-0132">Cell division</keyword>
<dbReference type="InterPro" id="IPR016901">
    <property type="entry name" value="APC10/Doc1"/>
</dbReference>
<dbReference type="PROSITE" id="PS51284">
    <property type="entry name" value="DOC"/>
    <property type="match status" value="1"/>
</dbReference>
<evidence type="ECO:0000313" key="9">
    <source>
        <dbReference type="Proteomes" id="UP000016088"/>
    </source>
</evidence>
<dbReference type="InterPro" id="IPR008979">
    <property type="entry name" value="Galactose-bd-like_sf"/>
</dbReference>
<dbReference type="InterPro" id="IPR004939">
    <property type="entry name" value="APC_su10/DOC_dom"/>
</dbReference>